<comment type="subcellular location">
    <subcellularLocation>
        <location evidence="1">Golgi apparatus</location>
        <location evidence="1">trans-Golgi network</location>
    </subcellularLocation>
</comment>
<dbReference type="GO" id="GO:0005829">
    <property type="term" value="C:cytosol"/>
    <property type="evidence" value="ECO:0007669"/>
    <property type="project" value="GOC"/>
</dbReference>
<evidence type="ECO:0000256" key="4">
    <source>
        <dbReference type="ARBA" id="ARBA00022927"/>
    </source>
</evidence>
<dbReference type="GO" id="GO:0019905">
    <property type="term" value="F:syntaxin binding"/>
    <property type="evidence" value="ECO:0007669"/>
    <property type="project" value="TreeGrafter"/>
</dbReference>
<keyword evidence="4" id="KW-0653">Protein transport</keyword>
<reference evidence="8 9" key="1">
    <citation type="submission" date="2019-02" db="EMBL/GenBank/DDBJ databases">
        <title>Genome sequencing of the rare red list fungi Bondarzewia mesenterica.</title>
        <authorList>
            <person name="Buettner E."/>
            <person name="Kellner H."/>
        </authorList>
    </citation>
    <scope>NUCLEOTIDE SEQUENCE [LARGE SCALE GENOMIC DNA]</scope>
    <source>
        <strain evidence="8 9">DSM 108281</strain>
    </source>
</reference>
<feature type="compositionally biased region" description="Polar residues" evidence="7">
    <location>
        <begin position="122"/>
        <end position="137"/>
    </location>
</feature>
<feature type="compositionally biased region" description="Basic residues" evidence="7">
    <location>
        <begin position="28"/>
        <end position="43"/>
    </location>
</feature>
<dbReference type="AlphaFoldDB" id="A0A4S4M3G3"/>
<accession>A0A4S4M3G3</accession>
<dbReference type="EMBL" id="SGPL01000060">
    <property type="protein sequence ID" value="THH18918.1"/>
    <property type="molecule type" value="Genomic_DNA"/>
</dbReference>
<comment type="caution">
    <text evidence="8">The sequence shown here is derived from an EMBL/GenBank/DDBJ whole genome shotgun (WGS) entry which is preliminary data.</text>
</comment>
<keyword evidence="3" id="KW-0813">Transport</keyword>
<feature type="compositionally biased region" description="Low complexity" evidence="7">
    <location>
        <begin position="418"/>
        <end position="428"/>
    </location>
</feature>
<feature type="region of interest" description="Disordered" evidence="7">
    <location>
        <begin position="1"/>
        <end position="48"/>
    </location>
</feature>
<organism evidence="8 9">
    <name type="scientific">Bondarzewia mesenterica</name>
    <dbReference type="NCBI Taxonomy" id="1095465"/>
    <lineage>
        <taxon>Eukaryota</taxon>
        <taxon>Fungi</taxon>
        <taxon>Dikarya</taxon>
        <taxon>Basidiomycota</taxon>
        <taxon>Agaricomycotina</taxon>
        <taxon>Agaricomycetes</taxon>
        <taxon>Russulales</taxon>
        <taxon>Bondarzewiaceae</taxon>
        <taxon>Bondarzewia</taxon>
    </lineage>
</organism>
<dbReference type="GO" id="GO:0015031">
    <property type="term" value="P:protein transport"/>
    <property type="evidence" value="ECO:0007669"/>
    <property type="project" value="UniProtKB-KW"/>
</dbReference>
<evidence type="ECO:0000313" key="9">
    <source>
        <dbReference type="Proteomes" id="UP000310158"/>
    </source>
</evidence>
<keyword evidence="5" id="KW-0333">Golgi apparatus</keyword>
<dbReference type="PANTHER" id="PTHR12965">
    <property type="entry name" value="VACUOLAR PROTEIN SORTING 54"/>
    <property type="match status" value="1"/>
</dbReference>
<dbReference type="PANTHER" id="PTHR12965:SF0">
    <property type="entry name" value="VACUOLAR PROTEIN SORTING-ASSOCIATED PROTEIN 54"/>
    <property type="match status" value="1"/>
</dbReference>
<evidence type="ECO:0000256" key="5">
    <source>
        <dbReference type="ARBA" id="ARBA00023034"/>
    </source>
</evidence>
<proteinExistence type="inferred from homology"/>
<name>A0A4S4M3G3_9AGAM</name>
<feature type="region of interest" description="Disordered" evidence="7">
    <location>
        <begin position="121"/>
        <end position="161"/>
    </location>
</feature>
<dbReference type="OrthoDB" id="10259024at2759"/>
<protein>
    <submittedName>
        <fullName evidence="8">Uncharacterized protein</fullName>
    </submittedName>
</protein>
<sequence length="529" mass="57019">MGSPGTPIPLPVPLPPLTRTRKDGGNRQSRHHLPSPRPQRPRSLHCPLPPFLSPPALSEIAFFTSATDAFSQASTNIHTSLPHSFALLSHITARALAAGIPECGYVSVVTACPYTDPVLSHATPTSHAPSSTWAVTKSASVTPPARARPPPSAPCSTPSSLNALSPNSPKFHDNYGIGIGLANALTALSHDLCALDTSLAGLGGCPYSLSATGNLATEDFLHALCDDPTYTIRANSTWNGSPRFTLIFWVRWDDETIAVLQQVNVGSAIEYQRWQKHSARFPFNLPLVDIYGTPSASVLEDAVPSEWSSSKHGFHAISTVVNNPHKRSAPPKAHSAVPSVPPAELPRVRRKDFDPYLKAIGPEWDRFQKSVELGHSGEALIGEPSSSALLSACPRLTSITPRTPRITKSRTFNAVAETSSTASSSSSSNPRTPLTPFDPSALVHSLPLLEKLSHHADTLEQHLVHEIARRATSFFAALTNLQDLQAESARCLARIQSLRTQLQHVDKNVAIRGLEAVNLESRLGHLRRI</sequence>
<dbReference type="InterPro" id="IPR013785">
    <property type="entry name" value="Aldolase_TIM"/>
</dbReference>
<dbReference type="Proteomes" id="UP000310158">
    <property type="component" value="Unassembled WGS sequence"/>
</dbReference>
<evidence type="ECO:0000313" key="8">
    <source>
        <dbReference type="EMBL" id="THH18918.1"/>
    </source>
</evidence>
<evidence type="ECO:0000256" key="6">
    <source>
        <dbReference type="ARBA" id="ARBA00023054"/>
    </source>
</evidence>
<comment type="similarity">
    <text evidence="2">Belongs to the VPS54 family.</text>
</comment>
<feature type="compositionally biased region" description="Pro residues" evidence="7">
    <location>
        <begin position="1"/>
        <end position="16"/>
    </location>
</feature>
<evidence type="ECO:0000256" key="7">
    <source>
        <dbReference type="SAM" id="MobiDB-lite"/>
    </source>
</evidence>
<gene>
    <name evidence="8" type="ORF">EW146_g2129</name>
</gene>
<dbReference type="GO" id="GO:0000938">
    <property type="term" value="C:GARP complex"/>
    <property type="evidence" value="ECO:0007669"/>
    <property type="project" value="InterPro"/>
</dbReference>
<keyword evidence="9" id="KW-1185">Reference proteome</keyword>
<dbReference type="SUPFAM" id="SSF51569">
    <property type="entry name" value="Aldolase"/>
    <property type="match status" value="1"/>
</dbReference>
<evidence type="ECO:0000256" key="1">
    <source>
        <dbReference type="ARBA" id="ARBA00004601"/>
    </source>
</evidence>
<keyword evidence="6" id="KW-0175">Coiled coil</keyword>
<evidence type="ECO:0000256" key="3">
    <source>
        <dbReference type="ARBA" id="ARBA00022448"/>
    </source>
</evidence>
<dbReference type="Gene3D" id="3.20.20.70">
    <property type="entry name" value="Aldolase class I"/>
    <property type="match status" value="1"/>
</dbReference>
<evidence type="ECO:0000256" key="2">
    <source>
        <dbReference type="ARBA" id="ARBA00009150"/>
    </source>
</evidence>
<dbReference type="InterPro" id="IPR039745">
    <property type="entry name" value="Vps54"/>
</dbReference>
<dbReference type="GO" id="GO:0042147">
    <property type="term" value="P:retrograde transport, endosome to Golgi"/>
    <property type="evidence" value="ECO:0007669"/>
    <property type="project" value="InterPro"/>
</dbReference>
<dbReference type="GO" id="GO:0006896">
    <property type="term" value="P:Golgi to vacuole transport"/>
    <property type="evidence" value="ECO:0007669"/>
    <property type="project" value="TreeGrafter"/>
</dbReference>
<feature type="region of interest" description="Disordered" evidence="7">
    <location>
        <begin position="413"/>
        <end position="437"/>
    </location>
</feature>